<dbReference type="PANTHER" id="PTHR11108:SF1">
    <property type="entry name" value="FERROCHELATASE, MITOCHONDRIAL"/>
    <property type="match status" value="1"/>
</dbReference>
<evidence type="ECO:0000256" key="1">
    <source>
        <dbReference type="ARBA" id="ARBA00007718"/>
    </source>
</evidence>
<evidence type="ECO:0000256" key="6">
    <source>
        <dbReference type="ARBA" id="ARBA00023239"/>
    </source>
</evidence>
<feature type="binding site" evidence="9">
    <location>
        <position position="292"/>
    </location>
    <ligand>
        <name>Fe(2+)</name>
        <dbReference type="ChEBI" id="CHEBI:29033"/>
    </ligand>
</feature>
<dbReference type="Pfam" id="PF00762">
    <property type="entry name" value="Ferrochelatase"/>
    <property type="match status" value="1"/>
</dbReference>
<comment type="similarity">
    <text evidence="1 9 10">Belongs to the ferrochelatase family.</text>
</comment>
<keyword evidence="5 9" id="KW-0350">Heme biosynthesis</keyword>
<feature type="binding site" evidence="9">
    <location>
        <position position="211"/>
    </location>
    <ligand>
        <name>Fe(2+)</name>
        <dbReference type="ChEBI" id="CHEBI:29033"/>
    </ligand>
</feature>
<dbReference type="OrthoDB" id="9809741at2"/>
<evidence type="ECO:0000256" key="9">
    <source>
        <dbReference type="HAMAP-Rule" id="MF_00323"/>
    </source>
</evidence>
<dbReference type="InterPro" id="IPR019772">
    <property type="entry name" value="Ferrochelatase_AS"/>
</dbReference>
<comment type="catalytic activity">
    <reaction evidence="9 10">
        <text>heme b + 2 H(+) = protoporphyrin IX + Fe(2+)</text>
        <dbReference type="Rhea" id="RHEA:22584"/>
        <dbReference type="ChEBI" id="CHEBI:15378"/>
        <dbReference type="ChEBI" id="CHEBI:29033"/>
        <dbReference type="ChEBI" id="CHEBI:57306"/>
        <dbReference type="ChEBI" id="CHEBI:60344"/>
        <dbReference type="EC" id="4.98.1.1"/>
    </reaction>
</comment>
<accession>A0A4R1BDD9</accession>
<dbReference type="EC" id="4.98.1.1" evidence="9 10"/>
<name>A0A4R1BDD9_9PROT</name>
<dbReference type="SUPFAM" id="SSF53800">
    <property type="entry name" value="Chelatase"/>
    <property type="match status" value="1"/>
</dbReference>
<dbReference type="CDD" id="cd00419">
    <property type="entry name" value="Ferrochelatase_C"/>
    <property type="match status" value="1"/>
</dbReference>
<evidence type="ECO:0000256" key="7">
    <source>
        <dbReference type="ARBA" id="ARBA00023244"/>
    </source>
</evidence>
<organism evidence="12 13">
    <name type="scientific">Parasulfuritortus cantonensis</name>
    <dbReference type="NCBI Taxonomy" id="2528202"/>
    <lineage>
        <taxon>Bacteria</taxon>
        <taxon>Pseudomonadati</taxon>
        <taxon>Pseudomonadota</taxon>
        <taxon>Betaproteobacteria</taxon>
        <taxon>Nitrosomonadales</taxon>
        <taxon>Thiobacillaceae</taxon>
        <taxon>Parasulfuritortus</taxon>
    </lineage>
</organism>
<comment type="catalytic activity">
    <reaction evidence="8">
        <text>Fe-coproporphyrin III + 2 H(+) = coproporphyrin III + Fe(2+)</text>
        <dbReference type="Rhea" id="RHEA:49572"/>
        <dbReference type="ChEBI" id="CHEBI:15378"/>
        <dbReference type="ChEBI" id="CHEBI:29033"/>
        <dbReference type="ChEBI" id="CHEBI:68438"/>
        <dbReference type="ChEBI" id="CHEBI:131725"/>
        <dbReference type="EC" id="4.99.1.9"/>
    </reaction>
    <physiologicalReaction direction="right-to-left" evidence="8">
        <dbReference type="Rhea" id="RHEA:49574"/>
    </physiologicalReaction>
</comment>
<dbReference type="PROSITE" id="PS00534">
    <property type="entry name" value="FERROCHELATASE"/>
    <property type="match status" value="1"/>
</dbReference>
<keyword evidence="6 9" id="KW-0456">Lyase</keyword>
<evidence type="ECO:0000313" key="13">
    <source>
        <dbReference type="Proteomes" id="UP000295443"/>
    </source>
</evidence>
<dbReference type="InterPro" id="IPR001015">
    <property type="entry name" value="Ferrochelatase"/>
</dbReference>
<evidence type="ECO:0000256" key="3">
    <source>
        <dbReference type="ARBA" id="ARBA00022723"/>
    </source>
</evidence>
<dbReference type="InterPro" id="IPR033659">
    <property type="entry name" value="Ferrochelatase_N"/>
</dbReference>
<dbReference type="EMBL" id="SJZB01000031">
    <property type="protein sequence ID" value="TCJ15037.1"/>
    <property type="molecule type" value="Genomic_DNA"/>
</dbReference>
<dbReference type="PANTHER" id="PTHR11108">
    <property type="entry name" value="FERROCHELATASE"/>
    <property type="match status" value="1"/>
</dbReference>
<comment type="function">
    <text evidence="9 10">Catalyzes the ferrous insertion into protoporphyrin IX.</text>
</comment>
<feature type="region of interest" description="Disordered" evidence="11">
    <location>
        <begin position="341"/>
        <end position="368"/>
    </location>
</feature>
<dbReference type="RefSeq" id="WP_131446484.1">
    <property type="nucleotide sequence ID" value="NZ_SJZB01000031.1"/>
</dbReference>
<dbReference type="GO" id="GO:0005737">
    <property type="term" value="C:cytoplasm"/>
    <property type="evidence" value="ECO:0007669"/>
    <property type="project" value="UniProtKB-SubCell"/>
</dbReference>
<dbReference type="GO" id="GO:0046872">
    <property type="term" value="F:metal ion binding"/>
    <property type="evidence" value="ECO:0007669"/>
    <property type="project" value="UniProtKB-KW"/>
</dbReference>
<dbReference type="CDD" id="cd03411">
    <property type="entry name" value="Ferrochelatase_N"/>
    <property type="match status" value="1"/>
</dbReference>
<keyword evidence="2 9" id="KW-0963">Cytoplasm</keyword>
<comment type="pathway">
    <text evidence="9 10">Porphyrin-containing compound metabolism; protoheme biosynthesis; protoheme from protoporphyrin-IX: step 1/1.</text>
</comment>
<dbReference type="InterPro" id="IPR033644">
    <property type="entry name" value="Ferrochelatase_C"/>
</dbReference>
<dbReference type="UniPathway" id="UPA00252">
    <property type="reaction ID" value="UER00325"/>
</dbReference>
<proteinExistence type="inferred from homology"/>
<dbReference type="GO" id="GO:0004325">
    <property type="term" value="F:ferrochelatase activity"/>
    <property type="evidence" value="ECO:0007669"/>
    <property type="project" value="UniProtKB-UniRule"/>
</dbReference>
<dbReference type="Proteomes" id="UP000295443">
    <property type="component" value="Unassembled WGS sequence"/>
</dbReference>
<gene>
    <name evidence="9" type="primary">hemH</name>
    <name evidence="12" type="ORF">EZJ19_08215</name>
</gene>
<sequence length="368" mass="40753">MTDFLPEPPFRHDQPSRIGVLLVNLGTPDAPTAPALRAYLKEFLSDRRVVELPRVLWWPILNGIILNTRPAKSAAKYASIWLPGGSPLKVHTEQLTARLAAELGTRLGLPLVVDYAMRYGRPSVAAALTAMREKGCDRILVLPLYPQYAGSTVGTALDAVHRVLLKTRTLPDVRSVRHYHDRPGYIGALRQSVEAYWAEHGRPDILVMSFHGVPRRTLELGDPYHCECLKTGRLLAEALGLAPEQYRITFQSRFGKAEWLRPYTADTLVELGRTGTGRVDAICPGFAADCLETLEEIAMEGKASFLNAGGREFHYIPALNCRPTWVAALADLAEEQLTGWLPDPEQHAGDAERLRERARRAIAAGSPE</sequence>
<evidence type="ECO:0000256" key="5">
    <source>
        <dbReference type="ARBA" id="ARBA00023133"/>
    </source>
</evidence>
<evidence type="ECO:0000256" key="2">
    <source>
        <dbReference type="ARBA" id="ARBA00022490"/>
    </source>
</evidence>
<keyword evidence="4 9" id="KW-0408">Iron</keyword>
<evidence type="ECO:0000256" key="11">
    <source>
        <dbReference type="SAM" id="MobiDB-lite"/>
    </source>
</evidence>
<evidence type="ECO:0000313" key="12">
    <source>
        <dbReference type="EMBL" id="TCJ15037.1"/>
    </source>
</evidence>
<evidence type="ECO:0000256" key="4">
    <source>
        <dbReference type="ARBA" id="ARBA00023004"/>
    </source>
</evidence>
<dbReference type="NCBIfam" id="TIGR00109">
    <property type="entry name" value="hemH"/>
    <property type="match status" value="1"/>
</dbReference>
<comment type="subcellular location">
    <subcellularLocation>
        <location evidence="9 10">Cytoplasm</location>
    </subcellularLocation>
</comment>
<keyword evidence="13" id="KW-1185">Reference proteome</keyword>
<keyword evidence="3 9" id="KW-0479">Metal-binding</keyword>
<dbReference type="GO" id="GO:0006783">
    <property type="term" value="P:heme biosynthetic process"/>
    <property type="evidence" value="ECO:0007669"/>
    <property type="project" value="UniProtKB-UniRule"/>
</dbReference>
<feature type="compositionally biased region" description="Basic and acidic residues" evidence="11">
    <location>
        <begin position="344"/>
        <end position="355"/>
    </location>
</feature>
<comment type="caution">
    <text evidence="12">The sequence shown here is derived from an EMBL/GenBank/DDBJ whole genome shotgun (WGS) entry which is preliminary data.</text>
</comment>
<keyword evidence="7 9" id="KW-0627">Porphyrin biosynthesis</keyword>
<dbReference type="FunFam" id="3.40.50.1400:FF:000002">
    <property type="entry name" value="Ferrochelatase"/>
    <property type="match status" value="1"/>
</dbReference>
<evidence type="ECO:0000256" key="8">
    <source>
        <dbReference type="ARBA" id="ARBA00024536"/>
    </source>
</evidence>
<protein>
    <recommendedName>
        <fullName evidence="9 10">Ferrochelatase</fullName>
        <ecNumber evidence="9 10">4.98.1.1</ecNumber>
    </recommendedName>
    <alternativeName>
        <fullName evidence="9">Heme synthase</fullName>
    </alternativeName>
    <alternativeName>
        <fullName evidence="9">Protoheme ferro-lyase</fullName>
    </alternativeName>
</protein>
<dbReference type="Gene3D" id="3.40.50.1400">
    <property type="match status" value="2"/>
</dbReference>
<dbReference type="HAMAP" id="MF_00323">
    <property type="entry name" value="Ferrochelatase"/>
    <property type="match status" value="1"/>
</dbReference>
<evidence type="ECO:0000256" key="10">
    <source>
        <dbReference type="RuleBase" id="RU000607"/>
    </source>
</evidence>
<dbReference type="AlphaFoldDB" id="A0A4R1BDD9"/>
<reference evidence="12 13" key="1">
    <citation type="submission" date="2019-03" db="EMBL/GenBank/DDBJ databases">
        <title>Genome sequence of Thiobacillaceae bacterium LSR1, a sulfur-oxidizing bacterium isolated from freshwater sediment.</title>
        <authorList>
            <person name="Li S."/>
        </authorList>
    </citation>
    <scope>NUCLEOTIDE SEQUENCE [LARGE SCALE GENOMIC DNA]</scope>
    <source>
        <strain evidence="12 13">LSR1</strain>
    </source>
</reference>